<feature type="domain" description="Integrase catalytic" evidence="1">
    <location>
        <begin position="32"/>
        <end position="135"/>
    </location>
</feature>
<dbReference type="InterPro" id="IPR036397">
    <property type="entry name" value="RNaseH_sf"/>
</dbReference>
<dbReference type="AlphaFoldDB" id="X1H1G6"/>
<feature type="non-terminal residue" evidence="2">
    <location>
        <position position="135"/>
    </location>
</feature>
<dbReference type="Gene3D" id="3.30.420.10">
    <property type="entry name" value="Ribonuclease H-like superfamily/Ribonuclease H"/>
    <property type="match status" value="1"/>
</dbReference>
<dbReference type="GO" id="GO:0015074">
    <property type="term" value="P:DNA integration"/>
    <property type="evidence" value="ECO:0007669"/>
    <property type="project" value="InterPro"/>
</dbReference>
<sequence>MRQENLLCRARKSFKVTPNSAHSLKKYPNLIEDLVPYRTDQVWHADITYIRIATSFVYLAALIDGFSRRVVGYGLGRTLSVDLALAALLDAISKRNTEELIHHSDQGIQYCSADYVEVLEKNVIEISMSGKANPY</sequence>
<evidence type="ECO:0000313" key="2">
    <source>
        <dbReference type="EMBL" id="GAH39103.1"/>
    </source>
</evidence>
<protein>
    <recommendedName>
        <fullName evidence="1">Integrase catalytic domain-containing protein</fullName>
    </recommendedName>
</protein>
<organism evidence="2">
    <name type="scientific">marine sediment metagenome</name>
    <dbReference type="NCBI Taxonomy" id="412755"/>
    <lineage>
        <taxon>unclassified sequences</taxon>
        <taxon>metagenomes</taxon>
        <taxon>ecological metagenomes</taxon>
    </lineage>
</organism>
<proteinExistence type="predicted"/>
<dbReference type="PROSITE" id="PS50994">
    <property type="entry name" value="INTEGRASE"/>
    <property type="match status" value="1"/>
</dbReference>
<evidence type="ECO:0000259" key="1">
    <source>
        <dbReference type="PROSITE" id="PS50994"/>
    </source>
</evidence>
<dbReference type="Pfam" id="PF00665">
    <property type="entry name" value="rve"/>
    <property type="match status" value="1"/>
</dbReference>
<dbReference type="GO" id="GO:0003676">
    <property type="term" value="F:nucleic acid binding"/>
    <property type="evidence" value="ECO:0007669"/>
    <property type="project" value="InterPro"/>
</dbReference>
<dbReference type="InterPro" id="IPR012337">
    <property type="entry name" value="RNaseH-like_sf"/>
</dbReference>
<accession>X1H1G6</accession>
<gene>
    <name evidence="2" type="ORF">S03H2_20691</name>
</gene>
<dbReference type="InterPro" id="IPR001584">
    <property type="entry name" value="Integrase_cat-core"/>
</dbReference>
<comment type="caution">
    <text evidence="2">The sequence shown here is derived from an EMBL/GenBank/DDBJ whole genome shotgun (WGS) entry which is preliminary data.</text>
</comment>
<dbReference type="PANTHER" id="PTHR46889">
    <property type="entry name" value="TRANSPOSASE INSF FOR INSERTION SEQUENCE IS3B-RELATED"/>
    <property type="match status" value="1"/>
</dbReference>
<dbReference type="EMBL" id="BARU01010931">
    <property type="protein sequence ID" value="GAH39103.1"/>
    <property type="molecule type" value="Genomic_DNA"/>
</dbReference>
<name>X1H1G6_9ZZZZ</name>
<dbReference type="PANTHER" id="PTHR46889:SF7">
    <property type="entry name" value="TRANSPOSASE FOR INSERTION SEQUENCE ELEMENT IS904"/>
    <property type="match status" value="1"/>
</dbReference>
<dbReference type="InterPro" id="IPR050900">
    <property type="entry name" value="Transposase_IS3/IS150/IS904"/>
</dbReference>
<reference evidence="2" key="1">
    <citation type="journal article" date="2014" name="Front. Microbiol.">
        <title>High frequency of phylogenetically diverse reductive dehalogenase-homologous genes in deep subseafloor sedimentary metagenomes.</title>
        <authorList>
            <person name="Kawai M."/>
            <person name="Futagami T."/>
            <person name="Toyoda A."/>
            <person name="Takaki Y."/>
            <person name="Nishi S."/>
            <person name="Hori S."/>
            <person name="Arai W."/>
            <person name="Tsubouchi T."/>
            <person name="Morono Y."/>
            <person name="Uchiyama I."/>
            <person name="Ito T."/>
            <person name="Fujiyama A."/>
            <person name="Inagaki F."/>
            <person name="Takami H."/>
        </authorList>
    </citation>
    <scope>NUCLEOTIDE SEQUENCE</scope>
    <source>
        <strain evidence="2">Expedition CK06-06</strain>
    </source>
</reference>
<dbReference type="SUPFAM" id="SSF53098">
    <property type="entry name" value="Ribonuclease H-like"/>
    <property type="match status" value="1"/>
</dbReference>